<organism evidence="2 3">
    <name type="scientific">Methylobacterium goesingense</name>
    <dbReference type="NCBI Taxonomy" id="243690"/>
    <lineage>
        <taxon>Bacteria</taxon>
        <taxon>Pseudomonadati</taxon>
        <taxon>Pseudomonadota</taxon>
        <taxon>Alphaproteobacteria</taxon>
        <taxon>Hyphomicrobiales</taxon>
        <taxon>Methylobacteriaceae</taxon>
        <taxon>Methylobacterium</taxon>
    </lineage>
</organism>
<accession>A0ABV2LAQ6</accession>
<evidence type="ECO:0000313" key="3">
    <source>
        <dbReference type="Proteomes" id="UP001549145"/>
    </source>
</evidence>
<evidence type="ECO:0000313" key="2">
    <source>
        <dbReference type="EMBL" id="MET3694709.1"/>
    </source>
</evidence>
<dbReference type="EMBL" id="JBEPMM010000017">
    <property type="protein sequence ID" value="MET3694709.1"/>
    <property type="molecule type" value="Genomic_DNA"/>
</dbReference>
<feature type="domain" description="DUF6894" evidence="1">
    <location>
        <begin position="3"/>
        <end position="70"/>
    </location>
</feature>
<protein>
    <recommendedName>
        <fullName evidence="1">DUF6894 domain-containing protein</fullName>
    </recommendedName>
</protein>
<dbReference type="RefSeq" id="WP_238279750.1">
    <property type="nucleotide sequence ID" value="NZ_BPQL01000066.1"/>
</dbReference>
<dbReference type="Pfam" id="PF21834">
    <property type="entry name" value="DUF6894"/>
    <property type="match status" value="1"/>
</dbReference>
<proteinExistence type="predicted"/>
<name>A0ABV2LAQ6_9HYPH</name>
<gene>
    <name evidence="2" type="ORF">ABID43_004272</name>
</gene>
<comment type="caution">
    <text evidence="2">The sequence shown here is derived from an EMBL/GenBank/DDBJ whole genome shotgun (WGS) entry which is preliminary data.</text>
</comment>
<dbReference type="InterPro" id="IPR054189">
    <property type="entry name" value="DUF6894"/>
</dbReference>
<reference evidence="2 3" key="1">
    <citation type="submission" date="2024-06" db="EMBL/GenBank/DDBJ databases">
        <title>Genomic Encyclopedia of Type Strains, Phase IV (KMG-IV): sequencing the most valuable type-strain genomes for metagenomic binning, comparative biology and taxonomic classification.</title>
        <authorList>
            <person name="Goeker M."/>
        </authorList>
    </citation>
    <scope>NUCLEOTIDE SEQUENCE [LARGE SCALE GENOMIC DNA]</scope>
    <source>
        <strain evidence="2 3">DSM 21331</strain>
    </source>
</reference>
<sequence length="88" mass="10139">MPRYFIDLHDGAHYVKDKVGFELADEAAVRGKLVRIMAKIAQEFSLDTERQDYLAIVRDESAGVLYRAHLSLDIEKVDRTLEMPRDES</sequence>
<evidence type="ECO:0000259" key="1">
    <source>
        <dbReference type="Pfam" id="PF21834"/>
    </source>
</evidence>
<dbReference type="Proteomes" id="UP001549145">
    <property type="component" value="Unassembled WGS sequence"/>
</dbReference>
<keyword evidence="3" id="KW-1185">Reference proteome</keyword>